<reference evidence="1" key="1">
    <citation type="journal article" date="2021" name="Cell">
        <title>Tracing the genetic footprints of vertebrate landing in non-teleost ray-finned fishes.</title>
        <authorList>
            <person name="Bi X."/>
            <person name="Wang K."/>
            <person name="Yang L."/>
            <person name="Pan H."/>
            <person name="Jiang H."/>
            <person name="Wei Q."/>
            <person name="Fang M."/>
            <person name="Yu H."/>
            <person name="Zhu C."/>
            <person name="Cai Y."/>
            <person name="He Y."/>
            <person name="Gan X."/>
            <person name="Zeng H."/>
            <person name="Yu D."/>
            <person name="Zhu Y."/>
            <person name="Jiang H."/>
            <person name="Qiu Q."/>
            <person name="Yang H."/>
            <person name="Zhang Y.E."/>
            <person name="Wang W."/>
            <person name="Zhu M."/>
            <person name="He S."/>
            <person name="Zhang G."/>
        </authorList>
    </citation>
    <scope>NUCLEOTIDE SEQUENCE</scope>
    <source>
        <strain evidence="1">Allg_001</strain>
    </source>
</reference>
<evidence type="ECO:0000313" key="1">
    <source>
        <dbReference type="EMBL" id="MBN3315656.1"/>
    </source>
</evidence>
<feature type="non-terminal residue" evidence="1">
    <location>
        <position position="301"/>
    </location>
</feature>
<dbReference type="Proteomes" id="UP000736164">
    <property type="component" value="Unassembled WGS sequence"/>
</dbReference>
<sequence>MDFPKLRDSDWLCDFSFAVDIFAHLNNVKLQGKGVFVPELYLNVNAFRAKLTLFSKHMISHSFTHFPILVILDVSHAEALRYNKYLKDLHGEFSSRFADFDKIETSLTLVSCPLTFNYETTAQELQLELIDLQCDITPKEKFHSVKLDEFYASLNEAKFPHIRQAAQKILVLFRSTYTCEQTFSLMNINKSHHRSRLSAHHLSCVLRIATTQLSMDFDALAKRGSGSSSSLSSLYSYTGTVYGITKCYLPSSQMVRSTKKTTTKQLYKKRKTETTGNVQNNNRQQVICKTTSDVQNHTSTE</sequence>
<feature type="non-terminal residue" evidence="1">
    <location>
        <position position="1"/>
    </location>
</feature>
<dbReference type="PANTHER" id="PTHR45913:SF9">
    <property type="entry name" value="GENERAL TRANSCRIPTION FACTOR II-I REPEAT DOMAIN-CONTAINING PROTEIN 2-LIKE-RELATED"/>
    <property type="match status" value="1"/>
</dbReference>
<gene>
    <name evidence="1" type="ORF">GTO95_0017232</name>
</gene>
<dbReference type="AlphaFoldDB" id="A0A8J7TAI8"/>
<dbReference type="PANTHER" id="PTHR45913">
    <property type="entry name" value="EPM2A-INTERACTING PROTEIN 1"/>
    <property type="match status" value="1"/>
</dbReference>
<keyword evidence="2" id="KW-1185">Reference proteome</keyword>
<dbReference type="EMBL" id="JAAWVO010023066">
    <property type="protein sequence ID" value="MBN3315656.1"/>
    <property type="molecule type" value="Genomic_DNA"/>
</dbReference>
<accession>A0A8J7TAI8</accession>
<evidence type="ECO:0000313" key="2">
    <source>
        <dbReference type="Proteomes" id="UP000736164"/>
    </source>
</evidence>
<organism evidence="1 2">
    <name type="scientific">Atractosteus spatula</name>
    <name type="common">Alligator gar</name>
    <name type="synonym">Lepisosteus spatula</name>
    <dbReference type="NCBI Taxonomy" id="7917"/>
    <lineage>
        <taxon>Eukaryota</taxon>
        <taxon>Metazoa</taxon>
        <taxon>Chordata</taxon>
        <taxon>Craniata</taxon>
        <taxon>Vertebrata</taxon>
        <taxon>Euteleostomi</taxon>
        <taxon>Actinopterygii</taxon>
        <taxon>Neopterygii</taxon>
        <taxon>Holostei</taxon>
        <taxon>Semionotiformes</taxon>
        <taxon>Lepisosteidae</taxon>
        <taxon>Atractosteus</taxon>
    </lineage>
</organism>
<name>A0A8J7TAI8_ATRSP</name>
<protein>
    <submittedName>
        <fullName evidence="1">GTD2B protein</fullName>
    </submittedName>
</protein>
<comment type="caution">
    <text evidence="1">The sequence shown here is derived from an EMBL/GenBank/DDBJ whole genome shotgun (WGS) entry which is preliminary data.</text>
</comment>
<proteinExistence type="predicted"/>